<dbReference type="RefSeq" id="WP_390245893.1">
    <property type="nucleotide sequence ID" value="NZ_JBHTAB010000008.1"/>
</dbReference>
<gene>
    <name evidence="1" type="ORF">ACFQI8_14255</name>
</gene>
<dbReference type="EMBL" id="JBHTAB010000008">
    <property type="protein sequence ID" value="MFC7130551.1"/>
    <property type="molecule type" value="Genomic_DNA"/>
</dbReference>
<sequence length="404" mass="46212">MVDLRSSIFSKIASKEVPFNYQFGALLGYSLATGSDLIEVVHQRVTLDDETRLVALQDYSELDETIDEDVSDCQIDIAFIDRTTIVGIESKRDDDLTKNQLDRELRVLEQNAEGRDVVLLAVTEDTNRPGVIERVDKETEHTVLWSSWHRIALQFEEELSDGYEPIRHMVNDLFDDTGYTLQFEGFPEPALDSAVYLEWLQQFKHLMYDLETVLHSGPLYLNRGSGQNLPSFASKNTSSSNLEEPYHQPAAVALFVPFTTDAGVPVNNYGKSAHVSLYGNYHDDEVGVFLDLNPMYDGWSKDVIEANQEEIVDSVLENDMFLRISRNSHCHYDFPPKDLTTRAEISDFVEEKIGTKNGKRVMIGRFSSEEETPRETVESFASELEFFHDYFFEDGKIFGQYRTE</sequence>
<protein>
    <recommendedName>
        <fullName evidence="3">PD-(D/E)XK nuclease superfamily protein</fullName>
    </recommendedName>
</protein>
<dbReference type="AlphaFoldDB" id="A0ABD5XLS8"/>
<reference evidence="1 2" key="1">
    <citation type="journal article" date="2019" name="Int. J. Syst. Evol. Microbiol.">
        <title>The Global Catalogue of Microorganisms (GCM) 10K type strain sequencing project: providing services to taxonomists for standard genome sequencing and annotation.</title>
        <authorList>
            <consortium name="The Broad Institute Genomics Platform"/>
            <consortium name="The Broad Institute Genome Sequencing Center for Infectious Disease"/>
            <person name="Wu L."/>
            <person name="Ma J."/>
        </authorList>
    </citation>
    <scope>NUCLEOTIDE SEQUENCE [LARGE SCALE GENOMIC DNA]</scope>
    <source>
        <strain evidence="1 2">DSM 26526</strain>
    </source>
</reference>
<keyword evidence="2" id="KW-1185">Reference proteome</keyword>
<evidence type="ECO:0008006" key="3">
    <source>
        <dbReference type="Google" id="ProtNLM"/>
    </source>
</evidence>
<accession>A0ABD5XLS8</accession>
<evidence type="ECO:0000313" key="2">
    <source>
        <dbReference type="Proteomes" id="UP001596460"/>
    </source>
</evidence>
<proteinExistence type="predicted"/>
<organism evidence="1 2">
    <name type="scientific">Haloferax chudinovii</name>
    <dbReference type="NCBI Taxonomy" id="1109010"/>
    <lineage>
        <taxon>Archaea</taxon>
        <taxon>Methanobacteriati</taxon>
        <taxon>Methanobacteriota</taxon>
        <taxon>Stenosarchaea group</taxon>
        <taxon>Halobacteria</taxon>
        <taxon>Halobacteriales</taxon>
        <taxon>Haloferacaceae</taxon>
        <taxon>Haloferax</taxon>
    </lineage>
</organism>
<dbReference type="Proteomes" id="UP001596460">
    <property type="component" value="Unassembled WGS sequence"/>
</dbReference>
<evidence type="ECO:0000313" key="1">
    <source>
        <dbReference type="EMBL" id="MFC7130551.1"/>
    </source>
</evidence>
<name>A0ABD5XLS8_9EURY</name>
<comment type="caution">
    <text evidence="1">The sequence shown here is derived from an EMBL/GenBank/DDBJ whole genome shotgun (WGS) entry which is preliminary data.</text>
</comment>